<dbReference type="Pfam" id="PF00750">
    <property type="entry name" value="tRNA-synt_1d"/>
    <property type="match status" value="1"/>
</dbReference>
<dbReference type="CDD" id="cd00671">
    <property type="entry name" value="ArgRS_core"/>
    <property type="match status" value="1"/>
</dbReference>
<keyword evidence="5 11" id="KW-0436">Ligase</keyword>
<accession>A0A5D0CY13</accession>
<keyword evidence="9 11" id="KW-0030">Aminoacyl-tRNA synthetase</keyword>
<proteinExistence type="inferred from homology"/>
<keyword evidence="6 11" id="KW-0547">Nucleotide-binding</keyword>
<keyword evidence="16" id="KW-1185">Reference proteome</keyword>
<evidence type="ECO:0000256" key="10">
    <source>
        <dbReference type="ARBA" id="ARBA00049339"/>
    </source>
</evidence>
<evidence type="ECO:0000256" key="12">
    <source>
        <dbReference type="RuleBase" id="RU363038"/>
    </source>
</evidence>
<dbReference type="NCBIfam" id="TIGR00456">
    <property type="entry name" value="argS"/>
    <property type="match status" value="1"/>
</dbReference>
<comment type="catalytic activity">
    <reaction evidence="10 11">
        <text>tRNA(Arg) + L-arginine + ATP = L-arginyl-tRNA(Arg) + AMP + diphosphate</text>
        <dbReference type="Rhea" id="RHEA:20301"/>
        <dbReference type="Rhea" id="RHEA-COMP:9658"/>
        <dbReference type="Rhea" id="RHEA-COMP:9673"/>
        <dbReference type="ChEBI" id="CHEBI:30616"/>
        <dbReference type="ChEBI" id="CHEBI:32682"/>
        <dbReference type="ChEBI" id="CHEBI:33019"/>
        <dbReference type="ChEBI" id="CHEBI:78442"/>
        <dbReference type="ChEBI" id="CHEBI:78513"/>
        <dbReference type="ChEBI" id="CHEBI:456215"/>
        <dbReference type="EC" id="6.1.1.19"/>
    </reaction>
</comment>
<dbReference type="InterPro" id="IPR005148">
    <property type="entry name" value="Arg-tRNA-synth_N"/>
</dbReference>
<dbReference type="Pfam" id="PF05746">
    <property type="entry name" value="DALR_1"/>
    <property type="match status" value="1"/>
</dbReference>
<dbReference type="EMBL" id="VSDO01000001">
    <property type="protein sequence ID" value="TYA14922.1"/>
    <property type="molecule type" value="Genomic_DNA"/>
</dbReference>
<evidence type="ECO:0000256" key="2">
    <source>
        <dbReference type="ARBA" id="ARBA00005594"/>
    </source>
</evidence>
<keyword evidence="7 11" id="KW-0067">ATP-binding</keyword>
<dbReference type="FunFam" id="1.10.730.10:FF:000006">
    <property type="entry name" value="Arginyl-tRNA synthetase 2, mitochondrial"/>
    <property type="match status" value="1"/>
</dbReference>
<protein>
    <recommendedName>
        <fullName evidence="11">Arginine--tRNA ligase</fullName>
        <ecNumber evidence="11">6.1.1.19</ecNumber>
    </recommendedName>
    <alternativeName>
        <fullName evidence="11">Arginyl-tRNA synthetase</fullName>
        <shortName evidence="11">ArgRS</shortName>
    </alternativeName>
</protein>
<dbReference type="PANTHER" id="PTHR11956">
    <property type="entry name" value="ARGINYL-TRNA SYNTHETASE"/>
    <property type="match status" value="1"/>
</dbReference>
<dbReference type="SUPFAM" id="SSF47323">
    <property type="entry name" value="Anticodon-binding domain of a subclass of class I aminoacyl-tRNA synthetases"/>
    <property type="match status" value="1"/>
</dbReference>
<dbReference type="Gene3D" id="1.10.730.10">
    <property type="entry name" value="Isoleucyl-tRNA Synthetase, Domain 1"/>
    <property type="match status" value="1"/>
</dbReference>
<dbReference type="SMART" id="SM00836">
    <property type="entry name" value="DALR_1"/>
    <property type="match status" value="1"/>
</dbReference>
<name>A0A5D0CY13_9BACL</name>
<dbReference type="InterPro" id="IPR001412">
    <property type="entry name" value="aa-tRNA-synth_I_CS"/>
</dbReference>
<feature type="domain" description="Arginyl tRNA synthetase N-terminal" evidence="14">
    <location>
        <begin position="2"/>
        <end position="89"/>
    </location>
</feature>
<dbReference type="InterPro" id="IPR014729">
    <property type="entry name" value="Rossmann-like_a/b/a_fold"/>
</dbReference>
<evidence type="ECO:0000313" key="16">
    <source>
        <dbReference type="Proteomes" id="UP000325218"/>
    </source>
</evidence>
<dbReference type="Pfam" id="PF03485">
    <property type="entry name" value="Arg_tRNA_synt_N"/>
    <property type="match status" value="1"/>
</dbReference>
<dbReference type="PROSITE" id="PS00178">
    <property type="entry name" value="AA_TRNA_LIGASE_I"/>
    <property type="match status" value="1"/>
</dbReference>
<dbReference type="InterPro" id="IPR036695">
    <property type="entry name" value="Arg-tRNA-synth_N_sf"/>
</dbReference>
<gene>
    <name evidence="11 15" type="primary">argS</name>
    <name evidence="15" type="ORF">FRY98_04445</name>
</gene>
<dbReference type="InterPro" id="IPR009080">
    <property type="entry name" value="tRNAsynth_Ia_anticodon-bd"/>
</dbReference>
<dbReference type="HAMAP" id="MF_00123">
    <property type="entry name" value="Arg_tRNA_synth"/>
    <property type="match status" value="1"/>
</dbReference>
<dbReference type="EC" id="6.1.1.19" evidence="11"/>
<dbReference type="FunFam" id="3.40.50.620:FF:000116">
    <property type="entry name" value="Arginine--tRNA ligase"/>
    <property type="match status" value="1"/>
</dbReference>
<evidence type="ECO:0000256" key="4">
    <source>
        <dbReference type="ARBA" id="ARBA00022490"/>
    </source>
</evidence>
<dbReference type="AlphaFoldDB" id="A0A5D0CY13"/>
<dbReference type="RefSeq" id="WP_148450515.1">
    <property type="nucleotide sequence ID" value="NZ_VSDO01000001.1"/>
</dbReference>
<comment type="caution">
    <text evidence="15">The sequence shown here is derived from an EMBL/GenBank/DDBJ whole genome shotgun (WGS) entry which is preliminary data.</text>
</comment>
<evidence type="ECO:0000256" key="9">
    <source>
        <dbReference type="ARBA" id="ARBA00023146"/>
    </source>
</evidence>
<evidence type="ECO:0000256" key="3">
    <source>
        <dbReference type="ARBA" id="ARBA00011245"/>
    </source>
</evidence>
<evidence type="ECO:0000256" key="8">
    <source>
        <dbReference type="ARBA" id="ARBA00022917"/>
    </source>
</evidence>
<feature type="short sequence motif" description="'HIGH' region" evidence="11">
    <location>
        <begin position="127"/>
        <end position="137"/>
    </location>
</feature>
<dbReference type="GO" id="GO:0005524">
    <property type="term" value="F:ATP binding"/>
    <property type="evidence" value="ECO:0007669"/>
    <property type="project" value="UniProtKB-UniRule"/>
</dbReference>
<sequence>MERFKKIIAEQLAGLLHEVTEEEIGGLLEIPRDAAMGDLSFPCFTLAKQRKASPAGIARELEEGLHARGIAGSGLIKVSSQAGYVNFSLDHAAVAEAILPGILESGERYGAGEDGEGKTVVIDFSSPNIAKPFHVGHLRSTVIGSSLYRIFSHLGYRCVGINHLGDWGTQFGKLITAYLRWGNAARLEEAAIDELLGLYVRFHEEADKDPALEDEAREWFVKMERGDAEAKKLWKRFVDVSLAEFQKIYDRLGVRFDFVTGESFYNEYMDEVVRELREKRLLEEDEGAWLVRLEEYGMPPALILKKDGSSLYPTRDIAAALYRKRTFGFHKALYVTDYSQSLHFSQWFKVIERMGYGWASELVHVPFGRVSLEGEALSTRRGKVVRLEEVLDQAVSKIRGIIEEKNPELENKDEVAKQVGVGAVIFNDLRGNRIKDIDFSWKEALSFEGETGPYVQYTYARACSVLRMGTEVADVQEVNLKPGTDWDPRQLDGEAEFRMIKQLALFPEVVRQAAVKLEPSLITRYLVDTAQAFNRFYHDCPILKEEATLRLARLALVQGVRFTLKTGLGLIGLQAPERM</sequence>
<dbReference type="PRINTS" id="PR01038">
    <property type="entry name" value="TRNASYNTHARG"/>
</dbReference>
<dbReference type="Proteomes" id="UP000325218">
    <property type="component" value="Unassembled WGS sequence"/>
</dbReference>
<organism evidence="15 16">
    <name type="scientific">Paenibacillus faecis</name>
    <dbReference type="NCBI Taxonomy" id="862114"/>
    <lineage>
        <taxon>Bacteria</taxon>
        <taxon>Bacillati</taxon>
        <taxon>Bacillota</taxon>
        <taxon>Bacilli</taxon>
        <taxon>Bacillales</taxon>
        <taxon>Paenibacillaceae</taxon>
        <taxon>Paenibacillus</taxon>
    </lineage>
</organism>
<evidence type="ECO:0000256" key="11">
    <source>
        <dbReference type="HAMAP-Rule" id="MF_00123"/>
    </source>
</evidence>
<keyword evidence="8 11" id="KW-0648">Protein biosynthesis</keyword>
<dbReference type="GO" id="GO:0004814">
    <property type="term" value="F:arginine-tRNA ligase activity"/>
    <property type="evidence" value="ECO:0007669"/>
    <property type="project" value="UniProtKB-UniRule"/>
</dbReference>
<comment type="subcellular location">
    <subcellularLocation>
        <location evidence="1 11">Cytoplasm</location>
    </subcellularLocation>
</comment>
<comment type="subunit">
    <text evidence="3 11">Monomer.</text>
</comment>
<dbReference type="CDD" id="cd07956">
    <property type="entry name" value="Anticodon_Ia_Arg"/>
    <property type="match status" value="1"/>
</dbReference>
<dbReference type="Gene3D" id="3.30.1360.70">
    <property type="entry name" value="Arginyl tRNA synthetase N-terminal domain"/>
    <property type="match status" value="1"/>
</dbReference>
<feature type="domain" description="DALR anticodon binding" evidence="13">
    <location>
        <begin position="455"/>
        <end position="579"/>
    </location>
</feature>
<keyword evidence="4 11" id="KW-0963">Cytoplasm</keyword>
<evidence type="ECO:0000256" key="7">
    <source>
        <dbReference type="ARBA" id="ARBA00022840"/>
    </source>
</evidence>
<dbReference type="InterPro" id="IPR035684">
    <property type="entry name" value="ArgRS_core"/>
</dbReference>
<dbReference type="GO" id="GO:0005737">
    <property type="term" value="C:cytoplasm"/>
    <property type="evidence" value="ECO:0007669"/>
    <property type="project" value="UniProtKB-SubCell"/>
</dbReference>
<dbReference type="GO" id="GO:0006420">
    <property type="term" value="P:arginyl-tRNA aminoacylation"/>
    <property type="evidence" value="ECO:0007669"/>
    <property type="project" value="UniProtKB-UniRule"/>
</dbReference>
<reference evidence="15 16" key="1">
    <citation type="submission" date="2019-08" db="EMBL/GenBank/DDBJ databases">
        <title>Genome sequencing of Paenibacillus faecis DSM 23593(T).</title>
        <authorList>
            <person name="Kook J.-K."/>
            <person name="Park S.-N."/>
            <person name="Lim Y.K."/>
        </authorList>
    </citation>
    <scope>NUCLEOTIDE SEQUENCE [LARGE SCALE GENOMIC DNA]</scope>
    <source>
        <strain evidence="15 16">DSM 23593</strain>
    </source>
</reference>
<evidence type="ECO:0000256" key="5">
    <source>
        <dbReference type="ARBA" id="ARBA00022598"/>
    </source>
</evidence>
<evidence type="ECO:0000313" key="15">
    <source>
        <dbReference type="EMBL" id="TYA14922.1"/>
    </source>
</evidence>
<dbReference type="PANTHER" id="PTHR11956:SF5">
    <property type="entry name" value="ARGININE--TRNA LIGASE, CYTOPLASMIC"/>
    <property type="match status" value="1"/>
</dbReference>
<evidence type="ECO:0000259" key="13">
    <source>
        <dbReference type="SMART" id="SM00836"/>
    </source>
</evidence>
<dbReference type="InterPro" id="IPR001278">
    <property type="entry name" value="Arg-tRNA-ligase"/>
</dbReference>
<evidence type="ECO:0000256" key="1">
    <source>
        <dbReference type="ARBA" id="ARBA00004496"/>
    </source>
</evidence>
<dbReference type="SUPFAM" id="SSF55190">
    <property type="entry name" value="Arginyl-tRNA synthetase (ArgRS), N-terminal 'additional' domain"/>
    <property type="match status" value="1"/>
</dbReference>
<dbReference type="SUPFAM" id="SSF52374">
    <property type="entry name" value="Nucleotidylyl transferase"/>
    <property type="match status" value="1"/>
</dbReference>
<dbReference type="OrthoDB" id="9805987at2"/>
<evidence type="ECO:0000256" key="6">
    <source>
        <dbReference type="ARBA" id="ARBA00022741"/>
    </source>
</evidence>
<comment type="similarity">
    <text evidence="2 11 12">Belongs to the class-I aminoacyl-tRNA synthetase family.</text>
</comment>
<evidence type="ECO:0000259" key="14">
    <source>
        <dbReference type="SMART" id="SM01016"/>
    </source>
</evidence>
<dbReference type="InterPro" id="IPR008909">
    <property type="entry name" value="DALR_anticod-bd"/>
</dbReference>
<dbReference type="SMART" id="SM01016">
    <property type="entry name" value="Arg_tRNA_synt_N"/>
    <property type="match status" value="1"/>
</dbReference>
<dbReference type="Gene3D" id="3.40.50.620">
    <property type="entry name" value="HUPs"/>
    <property type="match status" value="1"/>
</dbReference>